<feature type="transmembrane region" description="Helical" evidence="1">
    <location>
        <begin position="95"/>
        <end position="114"/>
    </location>
</feature>
<evidence type="ECO:0000313" key="3">
    <source>
        <dbReference type="EMBL" id="KAG6474091.1"/>
    </source>
</evidence>
<protein>
    <submittedName>
        <fullName evidence="3">Uncharacterized protein</fullName>
    </submittedName>
</protein>
<gene>
    <name evidence="3" type="ORF">ZIOFF_068015</name>
</gene>
<proteinExistence type="predicted"/>
<comment type="caution">
    <text evidence="3">The sequence shown here is derived from an EMBL/GenBank/DDBJ whole genome shotgun (WGS) entry which is preliminary data.</text>
</comment>
<dbReference type="PANTHER" id="PTHR35094">
    <property type="entry name" value="LEUCINE-RICH REPEAT EXTENSIN-LIKE PROTEIN 2"/>
    <property type="match status" value="1"/>
</dbReference>
<accession>A0A8J5EVJ8</accession>
<organism evidence="3 4">
    <name type="scientific">Zingiber officinale</name>
    <name type="common">Ginger</name>
    <name type="synonym">Amomum zingiber</name>
    <dbReference type="NCBI Taxonomy" id="94328"/>
    <lineage>
        <taxon>Eukaryota</taxon>
        <taxon>Viridiplantae</taxon>
        <taxon>Streptophyta</taxon>
        <taxon>Embryophyta</taxon>
        <taxon>Tracheophyta</taxon>
        <taxon>Spermatophyta</taxon>
        <taxon>Magnoliopsida</taxon>
        <taxon>Liliopsida</taxon>
        <taxon>Zingiberales</taxon>
        <taxon>Zingiberaceae</taxon>
        <taxon>Zingiber</taxon>
    </lineage>
</organism>
<evidence type="ECO:0000256" key="2">
    <source>
        <dbReference type="SAM" id="SignalP"/>
    </source>
</evidence>
<keyword evidence="1" id="KW-0472">Membrane</keyword>
<sequence length="115" mass="11977">MLLLAAAVVCLMVVAVEHDVTVATPPDAQLKCACDSCGCTQSPPPPPPPPIWSEPYYCPPPPAPPAPYFYIVGSPANLYPYDSSFEPSSASRSSYAGAAPVVVLGVAWAFALVIN</sequence>
<name>A0A8J5EVJ8_ZINOF</name>
<feature type="chain" id="PRO_5035326465" evidence="2">
    <location>
        <begin position="19"/>
        <end position="115"/>
    </location>
</feature>
<dbReference type="Proteomes" id="UP000734854">
    <property type="component" value="Unassembled WGS sequence"/>
</dbReference>
<keyword evidence="2" id="KW-0732">Signal</keyword>
<dbReference type="AlphaFoldDB" id="A0A8J5EVJ8"/>
<keyword evidence="4" id="KW-1185">Reference proteome</keyword>
<evidence type="ECO:0000313" key="4">
    <source>
        <dbReference type="Proteomes" id="UP000734854"/>
    </source>
</evidence>
<dbReference type="EMBL" id="JACMSC010000019">
    <property type="protein sequence ID" value="KAG6474091.1"/>
    <property type="molecule type" value="Genomic_DNA"/>
</dbReference>
<feature type="signal peptide" evidence="2">
    <location>
        <begin position="1"/>
        <end position="18"/>
    </location>
</feature>
<keyword evidence="1" id="KW-1133">Transmembrane helix</keyword>
<keyword evidence="1" id="KW-0812">Transmembrane</keyword>
<evidence type="ECO:0000256" key="1">
    <source>
        <dbReference type="SAM" id="Phobius"/>
    </source>
</evidence>
<reference evidence="3 4" key="1">
    <citation type="submission" date="2020-08" db="EMBL/GenBank/DDBJ databases">
        <title>Plant Genome Project.</title>
        <authorList>
            <person name="Zhang R.-G."/>
        </authorList>
    </citation>
    <scope>NUCLEOTIDE SEQUENCE [LARGE SCALE GENOMIC DNA]</scope>
    <source>
        <tissue evidence="3">Rhizome</tissue>
    </source>
</reference>
<dbReference type="PANTHER" id="PTHR35094:SF7">
    <property type="entry name" value="LEUCINE-RICH REPEAT EXTENSIN-LIKE PROTEIN 2"/>
    <property type="match status" value="1"/>
</dbReference>